<dbReference type="EMBL" id="OX395142">
    <property type="protein sequence ID" value="CAI5796280.1"/>
    <property type="molecule type" value="Genomic_DNA"/>
</dbReference>
<keyword evidence="3" id="KW-1185">Reference proteome</keyword>
<sequence>MGLLSYRSETSDSEHDPAAGEAAQGGQKARGRPLLTESDRAWCRLESRKKSDVWWVYLGESHGPWLNLRQRSCWSDATYLLGLEREQRTGRRG</sequence>
<reference evidence="2" key="1">
    <citation type="submission" date="2022-12" db="EMBL/GenBank/DDBJ databases">
        <authorList>
            <person name="Alioto T."/>
            <person name="Alioto T."/>
            <person name="Gomez Garrido J."/>
        </authorList>
    </citation>
    <scope>NUCLEOTIDE SEQUENCE</scope>
</reference>
<evidence type="ECO:0000313" key="3">
    <source>
        <dbReference type="Proteomes" id="UP001178461"/>
    </source>
</evidence>
<protein>
    <submittedName>
        <fullName evidence="2">Uncharacterized protein</fullName>
    </submittedName>
</protein>
<evidence type="ECO:0000313" key="2">
    <source>
        <dbReference type="EMBL" id="CAI5796280.1"/>
    </source>
</evidence>
<feature type="region of interest" description="Disordered" evidence="1">
    <location>
        <begin position="1"/>
        <end position="33"/>
    </location>
</feature>
<organism evidence="2 3">
    <name type="scientific">Podarcis lilfordi</name>
    <name type="common">Lilford's wall lizard</name>
    <dbReference type="NCBI Taxonomy" id="74358"/>
    <lineage>
        <taxon>Eukaryota</taxon>
        <taxon>Metazoa</taxon>
        <taxon>Chordata</taxon>
        <taxon>Craniata</taxon>
        <taxon>Vertebrata</taxon>
        <taxon>Euteleostomi</taxon>
        <taxon>Lepidosauria</taxon>
        <taxon>Squamata</taxon>
        <taxon>Bifurcata</taxon>
        <taxon>Unidentata</taxon>
        <taxon>Episquamata</taxon>
        <taxon>Laterata</taxon>
        <taxon>Lacertibaenia</taxon>
        <taxon>Lacertidae</taxon>
        <taxon>Podarcis</taxon>
    </lineage>
</organism>
<feature type="compositionally biased region" description="Basic and acidic residues" evidence="1">
    <location>
        <begin position="9"/>
        <end position="18"/>
    </location>
</feature>
<accession>A0AA35LH90</accession>
<proteinExistence type="predicted"/>
<evidence type="ECO:0000256" key="1">
    <source>
        <dbReference type="SAM" id="MobiDB-lite"/>
    </source>
</evidence>
<gene>
    <name evidence="2" type="ORF">PODLI_1B017860</name>
</gene>
<dbReference type="AlphaFoldDB" id="A0AA35LH90"/>
<name>A0AA35LH90_9SAUR</name>
<dbReference type="Proteomes" id="UP001178461">
    <property type="component" value="Chromosome 17"/>
</dbReference>